<dbReference type="InterPro" id="IPR000033">
    <property type="entry name" value="LDLR_classB_rpt"/>
</dbReference>
<sequence>FLRIKLSHPTRRRIENVDMKGLKKALLLWSTIFISTLACFHEVSASSELRRRTCNHPCLLVPSYDHILALDFGNKTSYSVISNLTNAVALDFHYNLGYIFWSDIGDQNIKRSNMDGTNISIIQNDTGYCWGLAVEWNSLQLYWTDVTNGTISISDFHGSNKRILWSSKFEVPDGIVLDPHEGLMFWTDWGNPPKIEKSTLHGTNRVAIVTTNLRHPFGITLDRRNKLIFWVDNGMDVIESVDYNGNSRKLLFHRPGMSFSGVTFTSSYLFINGWNQNWVSQLDAYNGTVVGNVTTGGILTGGIILLLRFISFFFAIKMCPALPAPTDGAILGCPGNASVNYDTVCQFLCNNGYKGYGSQERRCQHDGTWSGREFICQAVKCTLPTNGILLGCNTNSTEMSLGAECRFSCKERAEEIGSTVRKCSENGTWGGVDLVCAVLTVPCKPPCLIVSTTTEIVALDFDNNTSSQIISGLSRVIALDVHYSLGYIFWTDVSDLNIKRSCIDGTNVTIIHSTTGTCDGLAVEWMRYQLYWTDTTDDVIRVSDLEGKNTRILISLGLDEPRGIALDPERGSMFWTDWGAAPKIETATLNGTERTTLVNTNLQWPNGITLDRKNRLIFWVDAGKNRLESINYDGNNRMLLFARNDFHFFGVTFDSPYIFISEWNYKSVFKMNISNGTIAGTYHFGGLNKIMGIVPYDSSWQRQTITCSRLPSPTNGTRLGCSGNATEFYDTVCRFGCNNGYVGSGSQIRRCQENKTWSGEEFVCQKITCPGLPSPINGTRLGCSGNATEFYDTVCRFGCNNGYVGSGSQIRRCQENRTWSGEEFVCQKITCSGLPSPTNGTRIGCSGNATEFYDTVCRFGCNNGYVGSGSQIRRCQENKTWSGEEFVCQKITCSGLPSPTNGTRLGCSGNATEFYDTVCRFACNNGYVGSGSQIRRCQENKTWSGEEFVCQKITCPGLPSPKNGTKLGCSGNATEFYDTVCQFGCNNGYVGSGSQIRRCQENKTWSGEEFVCQIVMCPTPMPPANSVRHGCTGNATEYPYNTECQFSCIEGYKLIGSSLRKCQDNGLWSGGGEFYCEICESLQLPPNMRTKGSCNRLPGNGCHFICERGFNLIGPEILWCNKDGSWTGTQPRCDVVTCPMLSLPTHGVFLGCNTNTTEMLYGTECSFSCKEGSVATGSTGRRCTQNGTWTGTDIECTGIGSGNTWNHENSNNHSCHSRILPTNSIGDLDN</sequence>
<feature type="repeat" description="LDL-receptor class B" evidence="5">
    <location>
        <begin position="182"/>
        <end position="225"/>
    </location>
</feature>
<feature type="repeat" description="LDL-receptor class B" evidence="5">
    <location>
        <begin position="528"/>
        <end position="570"/>
    </location>
</feature>
<keyword evidence="4" id="KW-0768">Sushi</keyword>
<evidence type="ECO:0000256" key="5">
    <source>
        <dbReference type="PROSITE-ProRule" id="PRU00461"/>
    </source>
</evidence>
<feature type="domain" description="Sushi" evidence="6">
    <location>
        <begin position="891"/>
        <end position="952"/>
    </location>
</feature>
<dbReference type="Gene3D" id="2.120.10.30">
    <property type="entry name" value="TolB, C-terminal domain"/>
    <property type="match status" value="2"/>
</dbReference>
<feature type="disulfide bond" evidence="4">
    <location>
        <begin position="985"/>
        <end position="1012"/>
    </location>
</feature>
<feature type="disulfide bond" evidence="4">
    <location>
        <begin position="799"/>
        <end position="826"/>
    </location>
</feature>
<feature type="disulfide bond" evidence="4">
    <location>
        <begin position="861"/>
        <end position="888"/>
    </location>
</feature>
<comment type="caution">
    <text evidence="4">Lacks conserved residue(s) required for the propagation of feature annotation.</text>
</comment>
<keyword evidence="3 4" id="KW-1015">Disulfide bond</keyword>
<feature type="domain" description="Sushi" evidence="6">
    <location>
        <begin position="1015"/>
        <end position="1078"/>
    </location>
</feature>
<dbReference type="SUPFAM" id="SSF63825">
    <property type="entry name" value="YWTD domain"/>
    <property type="match status" value="2"/>
</dbReference>
<feature type="domain" description="Sushi" evidence="6">
    <location>
        <begin position="317"/>
        <end position="378"/>
    </location>
</feature>
<dbReference type="SMART" id="SM00135">
    <property type="entry name" value="LY"/>
    <property type="match status" value="8"/>
</dbReference>
<dbReference type="Pfam" id="PF00084">
    <property type="entry name" value="Sushi"/>
    <property type="match status" value="9"/>
</dbReference>
<feature type="repeat" description="LDL-receptor class B" evidence="5">
    <location>
        <begin position="486"/>
        <end position="527"/>
    </location>
</feature>
<dbReference type="FunFam" id="2.120.10.30:FF:000132">
    <property type="entry name" value="Uncharacterized protein"/>
    <property type="match status" value="2"/>
</dbReference>
<evidence type="ECO:0000256" key="2">
    <source>
        <dbReference type="ARBA" id="ARBA00022737"/>
    </source>
</evidence>
<dbReference type="CDD" id="cd00033">
    <property type="entry name" value="CCP"/>
    <property type="match status" value="10"/>
</dbReference>
<dbReference type="InterPro" id="IPR035976">
    <property type="entry name" value="Sushi/SCR/CCP_sf"/>
</dbReference>
<feature type="repeat" description="LDL-receptor class B" evidence="5">
    <location>
        <begin position="571"/>
        <end position="614"/>
    </location>
</feature>
<feature type="repeat" description="LDL-receptor class B" evidence="5">
    <location>
        <begin position="615"/>
        <end position="657"/>
    </location>
</feature>
<proteinExistence type="predicted"/>
<name>A0AAU9X4H4_9CNID</name>
<evidence type="ECO:0000256" key="3">
    <source>
        <dbReference type="ARBA" id="ARBA00023157"/>
    </source>
</evidence>
<protein>
    <recommendedName>
        <fullName evidence="6">Sushi domain-containing protein</fullName>
    </recommendedName>
</protein>
<feature type="domain" description="Sushi" evidence="6">
    <location>
        <begin position="1080"/>
        <end position="1135"/>
    </location>
</feature>
<feature type="non-terminal residue" evidence="7">
    <location>
        <position position="1"/>
    </location>
</feature>
<feature type="domain" description="Sushi" evidence="6">
    <location>
        <begin position="379"/>
        <end position="438"/>
    </location>
</feature>
<feature type="domain" description="Sushi" evidence="6">
    <location>
        <begin position="953"/>
        <end position="1014"/>
    </location>
</feature>
<feature type="disulfide bond" evidence="4">
    <location>
        <begin position="349"/>
        <end position="376"/>
    </location>
</feature>
<dbReference type="Gene3D" id="2.10.70.10">
    <property type="entry name" value="Complement Module, domain 1"/>
    <property type="match status" value="10"/>
</dbReference>
<feature type="repeat" description="LDL-receptor class B" evidence="5">
    <location>
        <begin position="97"/>
        <end position="138"/>
    </location>
</feature>
<feature type="disulfide bond" evidence="4">
    <location>
        <begin position="1169"/>
        <end position="1196"/>
    </location>
</feature>
<keyword evidence="2" id="KW-0677">Repeat</keyword>
<feature type="domain" description="Sushi" evidence="6">
    <location>
        <begin position="705"/>
        <end position="766"/>
    </location>
</feature>
<dbReference type="EMBL" id="CALNXJ010000030">
    <property type="protein sequence ID" value="CAH3136801.1"/>
    <property type="molecule type" value="Genomic_DNA"/>
</dbReference>
<evidence type="ECO:0000259" key="6">
    <source>
        <dbReference type="PROSITE" id="PS50923"/>
    </source>
</evidence>
<comment type="caution">
    <text evidence="7">The sequence shown here is derived from an EMBL/GenBank/DDBJ whole genome shotgun (WGS) entry which is preliminary data.</text>
</comment>
<evidence type="ECO:0000313" key="7">
    <source>
        <dbReference type="EMBL" id="CAH3136801.1"/>
    </source>
</evidence>
<gene>
    <name evidence="7" type="ORF">PMEA_00017547</name>
</gene>
<feature type="domain" description="Sushi" evidence="6">
    <location>
        <begin position="829"/>
        <end position="890"/>
    </location>
</feature>
<dbReference type="Proteomes" id="UP001159428">
    <property type="component" value="Unassembled WGS sequence"/>
</dbReference>
<dbReference type="PROSITE" id="PS50923">
    <property type="entry name" value="SUSHI"/>
    <property type="match status" value="10"/>
</dbReference>
<feature type="disulfide bond" evidence="4">
    <location>
        <begin position="409"/>
        <end position="436"/>
    </location>
</feature>
<evidence type="ECO:0000256" key="1">
    <source>
        <dbReference type="ARBA" id="ARBA00022729"/>
    </source>
</evidence>
<dbReference type="PROSITE" id="PS51120">
    <property type="entry name" value="LDLRB"/>
    <property type="match status" value="7"/>
</dbReference>
<feature type="repeat" description="LDL-receptor class B" evidence="5">
    <location>
        <begin position="139"/>
        <end position="181"/>
    </location>
</feature>
<feature type="disulfide bond" evidence="4">
    <location>
        <begin position="1106"/>
        <end position="1133"/>
    </location>
</feature>
<accession>A0AAU9X4H4</accession>
<feature type="disulfide bond" evidence="4">
    <location>
        <begin position="737"/>
        <end position="764"/>
    </location>
</feature>
<dbReference type="Pfam" id="PF00058">
    <property type="entry name" value="Ldl_recept_b"/>
    <property type="match status" value="4"/>
</dbReference>
<dbReference type="InterPro" id="IPR000436">
    <property type="entry name" value="Sushi_SCR_CCP_dom"/>
</dbReference>
<feature type="domain" description="Sushi" evidence="6">
    <location>
        <begin position="1136"/>
        <end position="1198"/>
    </location>
</feature>
<dbReference type="PANTHER" id="PTHR45656">
    <property type="entry name" value="PROTEIN CBR-CLEC-78"/>
    <property type="match status" value="1"/>
</dbReference>
<dbReference type="PANTHER" id="PTHR45656:SF4">
    <property type="entry name" value="PROTEIN CBR-CLEC-78"/>
    <property type="match status" value="1"/>
</dbReference>
<dbReference type="SMART" id="SM00032">
    <property type="entry name" value="CCP"/>
    <property type="match status" value="10"/>
</dbReference>
<dbReference type="InterPro" id="IPR011042">
    <property type="entry name" value="6-blade_b-propeller_TolB-like"/>
</dbReference>
<dbReference type="InterPro" id="IPR051277">
    <property type="entry name" value="SEZ6_CSMD_C4BPB_Regulators"/>
</dbReference>
<keyword evidence="8" id="KW-1185">Reference proteome</keyword>
<feature type="disulfide bond" evidence="4">
    <location>
        <begin position="923"/>
        <end position="950"/>
    </location>
</feature>
<dbReference type="SUPFAM" id="SSF57535">
    <property type="entry name" value="Complement control module/SCR domain"/>
    <property type="match status" value="10"/>
</dbReference>
<feature type="domain" description="Sushi" evidence="6">
    <location>
        <begin position="767"/>
        <end position="828"/>
    </location>
</feature>
<keyword evidence="1" id="KW-0732">Signal</keyword>
<reference evidence="7 8" key="1">
    <citation type="submission" date="2022-05" db="EMBL/GenBank/DDBJ databases">
        <authorList>
            <consortium name="Genoscope - CEA"/>
            <person name="William W."/>
        </authorList>
    </citation>
    <scope>NUCLEOTIDE SEQUENCE [LARGE SCALE GENOMIC DNA]</scope>
</reference>
<evidence type="ECO:0000256" key="4">
    <source>
        <dbReference type="PROSITE-ProRule" id="PRU00302"/>
    </source>
</evidence>
<evidence type="ECO:0000313" key="8">
    <source>
        <dbReference type="Proteomes" id="UP001159428"/>
    </source>
</evidence>
<organism evidence="7 8">
    <name type="scientific">Pocillopora meandrina</name>
    <dbReference type="NCBI Taxonomy" id="46732"/>
    <lineage>
        <taxon>Eukaryota</taxon>
        <taxon>Metazoa</taxon>
        <taxon>Cnidaria</taxon>
        <taxon>Anthozoa</taxon>
        <taxon>Hexacorallia</taxon>
        <taxon>Scleractinia</taxon>
        <taxon>Astrocoeniina</taxon>
        <taxon>Pocilloporidae</taxon>
        <taxon>Pocillopora</taxon>
    </lineage>
</organism>
<dbReference type="AlphaFoldDB" id="A0AAU9X4H4"/>